<evidence type="ECO:0000313" key="4">
    <source>
        <dbReference type="Proteomes" id="UP000647587"/>
    </source>
</evidence>
<feature type="transmembrane region" description="Helical" evidence="1">
    <location>
        <begin position="78"/>
        <end position="97"/>
    </location>
</feature>
<dbReference type="InterPro" id="IPR000160">
    <property type="entry name" value="GGDEF_dom"/>
</dbReference>
<dbReference type="RefSeq" id="WP_189003504.1">
    <property type="nucleotide sequence ID" value="NZ_BMPP01000001.1"/>
</dbReference>
<dbReference type="NCBIfam" id="TIGR00254">
    <property type="entry name" value="GGDEF"/>
    <property type="match status" value="1"/>
</dbReference>
<dbReference type="InterPro" id="IPR050469">
    <property type="entry name" value="Diguanylate_Cyclase"/>
</dbReference>
<keyword evidence="1" id="KW-0812">Transmembrane</keyword>
<dbReference type="EMBL" id="BMPP01000001">
    <property type="protein sequence ID" value="GGK11465.1"/>
    <property type="molecule type" value="Genomic_DNA"/>
</dbReference>
<reference evidence="4" key="1">
    <citation type="journal article" date="2019" name="Int. J. Syst. Evol. Microbiol.">
        <title>The Global Catalogue of Microorganisms (GCM) 10K type strain sequencing project: providing services to taxonomists for standard genome sequencing and annotation.</title>
        <authorList>
            <consortium name="The Broad Institute Genomics Platform"/>
            <consortium name="The Broad Institute Genome Sequencing Center for Infectious Disease"/>
            <person name="Wu L."/>
            <person name="Ma J."/>
        </authorList>
    </citation>
    <scope>NUCLEOTIDE SEQUENCE [LARGE SCALE GENOMIC DNA]</scope>
    <source>
        <strain evidence="4">JCM 30331</strain>
    </source>
</reference>
<sequence length="338" mass="36826">MPSAAVHAQKTDLQQRQLLVVLALLSVLVQGLTLGYMVMEAQPSPRFTPVVFGLLLSVLVSVLTSTPRLAVAVIQRGVVALLTGWLLLNLLSVMVTHRPITSGLLLHTVVLSLLAFSWLPLRWAAIVACPTYLFLCLCASVSTSPDFPGVLLTGLIIPLIWQVTADGHTVRTERARNASLRELAATDELTGVHNRRSGRARLAALAERWAETPDQLAVLMLDVDHFKRINDGLGHDHGDEVLMAIARLLREVAGTGDVVRWGGEEFLVVLEGLKPQEARAVGLRILEEVRRTRLHGIPSLSVSGGLASLDEAFDVRDLVRIADQRLYQAKAGGRDQLI</sequence>
<organism evidence="3 4">
    <name type="scientific">Deinococcus malanensis</name>
    <dbReference type="NCBI Taxonomy" id="1706855"/>
    <lineage>
        <taxon>Bacteria</taxon>
        <taxon>Thermotogati</taxon>
        <taxon>Deinococcota</taxon>
        <taxon>Deinococci</taxon>
        <taxon>Deinococcales</taxon>
        <taxon>Deinococcaceae</taxon>
        <taxon>Deinococcus</taxon>
    </lineage>
</organism>
<keyword evidence="4" id="KW-1185">Reference proteome</keyword>
<dbReference type="InterPro" id="IPR029787">
    <property type="entry name" value="Nucleotide_cyclase"/>
</dbReference>
<feature type="domain" description="GGDEF" evidence="2">
    <location>
        <begin position="214"/>
        <end position="338"/>
    </location>
</feature>
<dbReference type="PANTHER" id="PTHR45138:SF9">
    <property type="entry name" value="DIGUANYLATE CYCLASE DGCM-RELATED"/>
    <property type="match status" value="1"/>
</dbReference>
<dbReference type="PROSITE" id="PS50887">
    <property type="entry name" value="GGDEF"/>
    <property type="match status" value="1"/>
</dbReference>
<feature type="transmembrane region" description="Helical" evidence="1">
    <location>
        <begin position="18"/>
        <end position="38"/>
    </location>
</feature>
<dbReference type="CDD" id="cd01949">
    <property type="entry name" value="GGDEF"/>
    <property type="match status" value="1"/>
</dbReference>
<keyword evidence="1" id="KW-0472">Membrane</keyword>
<accession>A0ABQ2EH25</accession>
<dbReference type="Gene3D" id="3.30.70.270">
    <property type="match status" value="1"/>
</dbReference>
<feature type="transmembrane region" description="Helical" evidence="1">
    <location>
        <begin position="50"/>
        <end position="71"/>
    </location>
</feature>
<protein>
    <recommendedName>
        <fullName evidence="2">GGDEF domain-containing protein</fullName>
    </recommendedName>
</protein>
<proteinExistence type="predicted"/>
<dbReference type="SMART" id="SM00267">
    <property type="entry name" value="GGDEF"/>
    <property type="match status" value="1"/>
</dbReference>
<feature type="transmembrane region" description="Helical" evidence="1">
    <location>
        <begin position="133"/>
        <end position="161"/>
    </location>
</feature>
<evidence type="ECO:0000259" key="2">
    <source>
        <dbReference type="PROSITE" id="PS50887"/>
    </source>
</evidence>
<dbReference type="SUPFAM" id="SSF55073">
    <property type="entry name" value="Nucleotide cyclase"/>
    <property type="match status" value="1"/>
</dbReference>
<dbReference type="PANTHER" id="PTHR45138">
    <property type="entry name" value="REGULATORY COMPONENTS OF SENSORY TRANSDUCTION SYSTEM"/>
    <property type="match status" value="1"/>
</dbReference>
<keyword evidence="1" id="KW-1133">Transmembrane helix</keyword>
<evidence type="ECO:0000256" key="1">
    <source>
        <dbReference type="SAM" id="Phobius"/>
    </source>
</evidence>
<dbReference type="Pfam" id="PF00990">
    <property type="entry name" value="GGDEF"/>
    <property type="match status" value="1"/>
</dbReference>
<evidence type="ECO:0000313" key="3">
    <source>
        <dbReference type="EMBL" id="GGK11465.1"/>
    </source>
</evidence>
<comment type="caution">
    <text evidence="3">The sequence shown here is derived from an EMBL/GenBank/DDBJ whole genome shotgun (WGS) entry which is preliminary data.</text>
</comment>
<dbReference type="InterPro" id="IPR043128">
    <property type="entry name" value="Rev_trsase/Diguanyl_cyclase"/>
</dbReference>
<gene>
    <name evidence="3" type="ORF">GCM10008955_00880</name>
</gene>
<name>A0ABQ2EH25_9DEIO</name>
<dbReference type="Proteomes" id="UP000647587">
    <property type="component" value="Unassembled WGS sequence"/>
</dbReference>